<feature type="region of interest" description="Disordered" evidence="6">
    <location>
        <begin position="16"/>
        <end position="46"/>
    </location>
</feature>
<protein>
    <submittedName>
        <fullName evidence="8">Pseudouridylate synthase</fullName>
    </submittedName>
</protein>
<comment type="similarity">
    <text evidence="2">Belongs to the tRNA pseudouridine synthase TruA family.</text>
</comment>
<name>M3JU58_CANMX</name>
<sequence>MPDYTTWSKEDLISRITQLESSSSPQPQPPQPKKQRNGVPKLKKPKKEFDWSKQHMRFVAFRFAYLGWNYNGLAFQTEPTPLPTVEETFLNALAKVKLVKEPISEVDYSRCGRTDKGVSAMNQVISINVRSNLPLEDQSNPDLDSSEIDYISIMNANLPPDIRVHSICLRPPPDFNARFSCTLRHYRYFFKKVPGLDIEKMNTAAEMYVGVHDFRNFCKLDGSKQISNFMREIYTSRILHLHDDYYCFDLRGSAFLWHQVRCMVAMLFCIGQGLEKPDLIRDLLDMTKFPTKPQYEMANDIPLVLYDCEFPEMEWKSNNDAFKFKRLNQSLTKMEYDLSIKSQMSQVMQQTLIDKSNFTTESVSRELTTMHNGDGVGRTYTKYIPIEKRDRTESYEILNAKWLEKKEAKQNV</sequence>
<evidence type="ECO:0000256" key="5">
    <source>
        <dbReference type="ARBA" id="ARBA00023242"/>
    </source>
</evidence>
<dbReference type="OrthoDB" id="25767at2759"/>
<dbReference type="FunFam" id="3.30.70.660:FF:000012">
    <property type="entry name" value="tRNA pseudouridine synthase"/>
    <property type="match status" value="1"/>
</dbReference>
<organism evidence="8 9">
    <name type="scientific">Candida maltosa (strain Xu316)</name>
    <name type="common">Yeast</name>
    <dbReference type="NCBI Taxonomy" id="1245528"/>
    <lineage>
        <taxon>Eukaryota</taxon>
        <taxon>Fungi</taxon>
        <taxon>Dikarya</taxon>
        <taxon>Ascomycota</taxon>
        <taxon>Saccharomycotina</taxon>
        <taxon>Pichiomycetes</taxon>
        <taxon>Debaryomycetaceae</taxon>
        <taxon>Candida/Lodderomyces clade</taxon>
        <taxon>Candida</taxon>
    </lineage>
</organism>
<evidence type="ECO:0000256" key="1">
    <source>
        <dbReference type="ARBA" id="ARBA00004123"/>
    </source>
</evidence>
<dbReference type="Pfam" id="PF01416">
    <property type="entry name" value="PseudoU_synth_1"/>
    <property type="match status" value="1"/>
</dbReference>
<feature type="non-terminal residue" evidence="8">
    <location>
        <position position="1"/>
    </location>
</feature>
<dbReference type="GO" id="GO:0005737">
    <property type="term" value="C:cytoplasm"/>
    <property type="evidence" value="ECO:0007669"/>
    <property type="project" value="TreeGrafter"/>
</dbReference>
<evidence type="ECO:0000256" key="2">
    <source>
        <dbReference type="ARBA" id="ARBA00009375"/>
    </source>
</evidence>
<keyword evidence="5" id="KW-0539">Nucleus</keyword>
<dbReference type="GO" id="GO:0005634">
    <property type="term" value="C:nucleus"/>
    <property type="evidence" value="ECO:0007669"/>
    <property type="project" value="UniProtKB-SubCell"/>
</dbReference>
<dbReference type="GO" id="GO:0009982">
    <property type="term" value="F:pseudouridine synthase activity"/>
    <property type="evidence" value="ECO:0007669"/>
    <property type="project" value="InterPro"/>
</dbReference>
<proteinExistence type="inferred from homology"/>
<gene>
    <name evidence="8" type="ORF">G210_3337</name>
</gene>
<evidence type="ECO:0000259" key="7">
    <source>
        <dbReference type="Pfam" id="PF01416"/>
    </source>
</evidence>
<dbReference type="Proteomes" id="UP000011777">
    <property type="component" value="Unassembled WGS sequence"/>
</dbReference>
<comment type="subcellular location">
    <subcellularLocation>
        <location evidence="1">Nucleus</location>
    </subcellularLocation>
</comment>
<dbReference type="EMBL" id="AOGT01002018">
    <property type="protein sequence ID" value="EMG46405.1"/>
    <property type="molecule type" value="Genomic_DNA"/>
</dbReference>
<dbReference type="PANTHER" id="PTHR11142:SF5">
    <property type="entry name" value="TRNA PSEUDOURIDINE(38_39) SYNTHASE"/>
    <property type="match status" value="1"/>
</dbReference>
<evidence type="ECO:0000256" key="6">
    <source>
        <dbReference type="SAM" id="MobiDB-lite"/>
    </source>
</evidence>
<evidence type="ECO:0000256" key="3">
    <source>
        <dbReference type="ARBA" id="ARBA00022694"/>
    </source>
</evidence>
<comment type="caution">
    <text evidence="8">The sequence shown here is derived from an EMBL/GenBank/DDBJ whole genome shotgun (WGS) entry which is preliminary data.</text>
</comment>
<dbReference type="FunFam" id="3.30.70.580:FF:000020">
    <property type="entry name" value="tRNA pseudouridine synthase"/>
    <property type="match status" value="1"/>
</dbReference>
<dbReference type="InterPro" id="IPR020097">
    <property type="entry name" value="PsdUridine_synth_TruA_a/b_dom"/>
</dbReference>
<dbReference type="Gene3D" id="3.30.70.660">
    <property type="entry name" value="Pseudouridine synthase I, catalytic domain, C-terminal subdomain"/>
    <property type="match status" value="1"/>
</dbReference>
<evidence type="ECO:0000313" key="8">
    <source>
        <dbReference type="EMBL" id="EMG46405.1"/>
    </source>
</evidence>
<feature type="domain" description="Pseudouridine synthase I TruA alpha/beta" evidence="7">
    <location>
        <begin position="204"/>
        <end position="311"/>
    </location>
</feature>
<accession>M3JU58</accession>
<dbReference type="GO" id="GO:1990481">
    <property type="term" value="P:mRNA pseudouridine synthesis"/>
    <property type="evidence" value="ECO:0007669"/>
    <property type="project" value="TreeGrafter"/>
</dbReference>
<dbReference type="Gene3D" id="3.30.70.580">
    <property type="entry name" value="Pseudouridine synthase I, catalytic domain, N-terminal subdomain"/>
    <property type="match status" value="1"/>
</dbReference>
<dbReference type="OMA" id="DCKFPEM"/>
<reference evidence="8 9" key="1">
    <citation type="submission" date="2013-02" db="EMBL/GenBank/DDBJ databases">
        <title>Genome sequence of Candida maltosa Xu316, a potential industrial strain for xylitol and ethanol production.</title>
        <authorList>
            <person name="Yu J."/>
            <person name="Wang Q."/>
            <person name="Geng X."/>
            <person name="Bao W."/>
            <person name="He P."/>
            <person name="Cai J."/>
        </authorList>
    </citation>
    <scope>NUCLEOTIDE SEQUENCE [LARGE SCALE GENOMIC DNA]</scope>
    <source>
        <strain evidence="9">Xu316</strain>
    </source>
</reference>
<dbReference type="InterPro" id="IPR041707">
    <property type="entry name" value="Pus3-like"/>
</dbReference>
<keyword evidence="9" id="KW-1185">Reference proteome</keyword>
<dbReference type="NCBIfam" id="TIGR00071">
    <property type="entry name" value="hisT_truA"/>
    <property type="match status" value="1"/>
</dbReference>
<dbReference type="InterPro" id="IPR020103">
    <property type="entry name" value="PsdUridine_synth_cat_dom_sf"/>
</dbReference>
<dbReference type="eggNOG" id="KOG2554">
    <property type="taxonomic scope" value="Eukaryota"/>
</dbReference>
<evidence type="ECO:0000313" key="9">
    <source>
        <dbReference type="Proteomes" id="UP000011777"/>
    </source>
</evidence>
<dbReference type="SUPFAM" id="SSF55120">
    <property type="entry name" value="Pseudouridine synthase"/>
    <property type="match status" value="1"/>
</dbReference>
<keyword evidence="4" id="KW-0413">Isomerase</keyword>
<dbReference type="STRING" id="1245528.M3JU58"/>
<dbReference type="CDD" id="cd02569">
    <property type="entry name" value="PseudoU_synth_ScPus3"/>
    <property type="match status" value="1"/>
</dbReference>
<feature type="compositionally biased region" description="Basic residues" evidence="6">
    <location>
        <begin position="33"/>
        <end position="46"/>
    </location>
</feature>
<dbReference type="HAMAP" id="MF_00171">
    <property type="entry name" value="TruA"/>
    <property type="match status" value="1"/>
</dbReference>
<dbReference type="InterPro" id="IPR001406">
    <property type="entry name" value="PsdUridine_synth_TruA"/>
</dbReference>
<evidence type="ECO:0000256" key="4">
    <source>
        <dbReference type="ARBA" id="ARBA00023235"/>
    </source>
</evidence>
<dbReference type="AlphaFoldDB" id="M3JU58"/>
<dbReference type="GO" id="GO:0003723">
    <property type="term" value="F:RNA binding"/>
    <property type="evidence" value="ECO:0007669"/>
    <property type="project" value="InterPro"/>
</dbReference>
<dbReference type="GO" id="GO:0031119">
    <property type="term" value="P:tRNA pseudouridine synthesis"/>
    <property type="evidence" value="ECO:0007669"/>
    <property type="project" value="TreeGrafter"/>
</dbReference>
<dbReference type="InterPro" id="IPR020095">
    <property type="entry name" value="PsdUridine_synth_TruA_C"/>
</dbReference>
<dbReference type="PANTHER" id="PTHR11142">
    <property type="entry name" value="PSEUDOURIDYLATE SYNTHASE"/>
    <property type="match status" value="1"/>
</dbReference>
<keyword evidence="3" id="KW-0819">tRNA processing</keyword>
<dbReference type="InterPro" id="IPR020094">
    <property type="entry name" value="TruA/RsuA/RluB/E/F_N"/>
</dbReference>
<dbReference type="HOGENOM" id="CLU_014673_2_0_1"/>